<evidence type="ECO:0000313" key="2">
    <source>
        <dbReference type="Proteomes" id="UP001163321"/>
    </source>
</evidence>
<evidence type="ECO:0000313" key="1">
    <source>
        <dbReference type="EMBL" id="KAI9912699.1"/>
    </source>
</evidence>
<accession>A0ACC0W1U1</accession>
<dbReference type="Proteomes" id="UP001163321">
    <property type="component" value="Chromosome 4"/>
</dbReference>
<protein>
    <submittedName>
        <fullName evidence="1">Uncharacterized protein</fullName>
    </submittedName>
</protein>
<organism evidence="1 2">
    <name type="scientific">Peronosclerospora sorghi</name>
    <dbReference type="NCBI Taxonomy" id="230839"/>
    <lineage>
        <taxon>Eukaryota</taxon>
        <taxon>Sar</taxon>
        <taxon>Stramenopiles</taxon>
        <taxon>Oomycota</taxon>
        <taxon>Peronosporomycetes</taxon>
        <taxon>Peronosporales</taxon>
        <taxon>Peronosporaceae</taxon>
        <taxon>Peronosclerospora</taxon>
    </lineage>
</organism>
<sequence length="193" mass="21854">MNVSTLLLLQASQADEQTRRSRRSHALLLDDLYYQTLTRNYLTSQALLRAAASAWEQLDWTGTYRNFITMLGFHAAQKKALKVQQQRGVLFGASATHAHITQVPVRDRKLYSDALHDVWLPTTLHRSSKKLSEATDSIANEIVSLPQNKTKVKHKVSAKTSKSLSRRDKNKRKTGARSNNVTHEIREDSSDEA</sequence>
<dbReference type="EMBL" id="CM047583">
    <property type="protein sequence ID" value="KAI9912699.1"/>
    <property type="molecule type" value="Genomic_DNA"/>
</dbReference>
<comment type="caution">
    <text evidence="1">The sequence shown here is derived from an EMBL/GenBank/DDBJ whole genome shotgun (WGS) entry which is preliminary data.</text>
</comment>
<reference evidence="1 2" key="1">
    <citation type="journal article" date="2022" name="bioRxiv">
        <title>The genome of the oomycete Peronosclerospora sorghi, a cosmopolitan pathogen of maize and sorghum, is inflated with dispersed pseudogenes.</title>
        <authorList>
            <person name="Fletcher K."/>
            <person name="Martin F."/>
            <person name="Isakeit T."/>
            <person name="Cavanaugh K."/>
            <person name="Magill C."/>
            <person name="Michelmore R."/>
        </authorList>
    </citation>
    <scope>NUCLEOTIDE SEQUENCE [LARGE SCALE GENOMIC DNA]</scope>
    <source>
        <strain evidence="1">P6</strain>
    </source>
</reference>
<proteinExistence type="predicted"/>
<gene>
    <name evidence="1" type="ORF">PsorP6_005604</name>
</gene>
<keyword evidence="2" id="KW-1185">Reference proteome</keyword>
<name>A0ACC0W1U1_9STRA</name>